<dbReference type="AlphaFoldDB" id="A0A2P8R3R3"/>
<accession>A0A2P8R3R3</accession>
<feature type="transmembrane region" description="Helical" evidence="1">
    <location>
        <begin position="38"/>
        <end position="58"/>
    </location>
</feature>
<keyword evidence="1" id="KW-1133">Transmembrane helix</keyword>
<sequence length="149" mass="17913">MIFLDFVINFYMSYIYLPLIKVIAYTVSIFGFSVYTEYFLSFFLLFYLTLTFLIWIFYRKDARIFTYWYHYFISLVPTLICVFSYEAFFMEEYPLCRVIDFISSSVFQQTKPEVFNLPSIILFAWIICILLIIGDNGRGSFTKLKKARD</sequence>
<feature type="transmembrane region" description="Helical" evidence="1">
    <location>
        <begin position="65"/>
        <end position="85"/>
    </location>
</feature>
<keyword evidence="3" id="KW-1185">Reference proteome</keyword>
<proteinExistence type="predicted"/>
<keyword evidence="1" id="KW-0812">Transmembrane</keyword>
<evidence type="ECO:0000313" key="3">
    <source>
        <dbReference type="Proteomes" id="UP000240535"/>
    </source>
</evidence>
<evidence type="ECO:0000313" key="2">
    <source>
        <dbReference type="EMBL" id="PSM53123.1"/>
    </source>
</evidence>
<dbReference type="EMBL" id="PDHH01000001">
    <property type="protein sequence ID" value="PSM53123.1"/>
    <property type="molecule type" value="Genomic_DNA"/>
</dbReference>
<protein>
    <submittedName>
        <fullName evidence="2">Uncharacterized protein</fullName>
    </submittedName>
</protein>
<reference evidence="3" key="1">
    <citation type="submission" date="2017-10" db="EMBL/GenBank/DDBJ databases">
        <title>Campylobacter species from seals.</title>
        <authorList>
            <person name="Gilbert M.J."/>
            <person name="Zomer A.L."/>
            <person name="Timmerman A.J."/>
            <person name="Duim B."/>
            <person name="Wagenaar J.A."/>
        </authorList>
    </citation>
    <scope>NUCLEOTIDE SEQUENCE [LARGE SCALE GENOMIC DNA]</scope>
    <source>
        <strain evidence="3">17S00004-5</strain>
    </source>
</reference>
<organism evidence="2 3">
    <name type="scientific">Campylobacter blaseri</name>
    <dbReference type="NCBI Taxonomy" id="2042961"/>
    <lineage>
        <taxon>Bacteria</taxon>
        <taxon>Pseudomonadati</taxon>
        <taxon>Campylobacterota</taxon>
        <taxon>Epsilonproteobacteria</taxon>
        <taxon>Campylobacterales</taxon>
        <taxon>Campylobacteraceae</taxon>
        <taxon>Campylobacter</taxon>
    </lineage>
</organism>
<comment type="caution">
    <text evidence="2">The sequence shown here is derived from an EMBL/GenBank/DDBJ whole genome shotgun (WGS) entry which is preliminary data.</text>
</comment>
<keyword evidence="1" id="KW-0472">Membrane</keyword>
<gene>
    <name evidence="2" type="ORF">CQ405_00805</name>
</gene>
<name>A0A2P8R3R3_9BACT</name>
<feature type="transmembrane region" description="Helical" evidence="1">
    <location>
        <begin position="12"/>
        <end position="32"/>
    </location>
</feature>
<dbReference type="RefSeq" id="WP_106869591.1">
    <property type="nucleotide sequence ID" value="NZ_CP053841.1"/>
</dbReference>
<evidence type="ECO:0000256" key="1">
    <source>
        <dbReference type="SAM" id="Phobius"/>
    </source>
</evidence>
<feature type="transmembrane region" description="Helical" evidence="1">
    <location>
        <begin position="114"/>
        <end position="133"/>
    </location>
</feature>
<dbReference type="Proteomes" id="UP000240535">
    <property type="component" value="Unassembled WGS sequence"/>
</dbReference>